<dbReference type="EMBL" id="CP049933">
    <property type="protein sequence ID" value="QIM19284.1"/>
    <property type="molecule type" value="Genomic_DNA"/>
</dbReference>
<organism evidence="4 5">
    <name type="scientific">Leucobacter coleopterorum</name>
    <dbReference type="NCBI Taxonomy" id="2714933"/>
    <lineage>
        <taxon>Bacteria</taxon>
        <taxon>Bacillati</taxon>
        <taxon>Actinomycetota</taxon>
        <taxon>Actinomycetes</taxon>
        <taxon>Micrococcales</taxon>
        <taxon>Microbacteriaceae</taxon>
        <taxon>Leucobacter</taxon>
    </lineage>
</organism>
<evidence type="ECO:0000313" key="4">
    <source>
        <dbReference type="EMBL" id="QIM19284.1"/>
    </source>
</evidence>
<proteinExistence type="predicted"/>
<dbReference type="Pfam" id="PF13579">
    <property type="entry name" value="Glyco_trans_4_4"/>
    <property type="match status" value="1"/>
</dbReference>
<feature type="domain" description="Glycosyltransferase subfamily 4-like N-terminal" evidence="3">
    <location>
        <begin position="13"/>
        <end position="162"/>
    </location>
</feature>
<keyword evidence="5" id="KW-1185">Reference proteome</keyword>
<protein>
    <submittedName>
        <fullName evidence="4">Glycosyltransferase</fullName>
    </submittedName>
</protein>
<dbReference type="Gene3D" id="3.40.50.2000">
    <property type="entry name" value="Glycogen Phosphorylase B"/>
    <property type="match status" value="2"/>
</dbReference>
<keyword evidence="1" id="KW-0328">Glycosyltransferase</keyword>
<name>A0ABX6JY85_9MICO</name>
<evidence type="ECO:0000256" key="2">
    <source>
        <dbReference type="ARBA" id="ARBA00022679"/>
    </source>
</evidence>
<evidence type="ECO:0000313" key="5">
    <source>
        <dbReference type="Proteomes" id="UP000503441"/>
    </source>
</evidence>
<reference evidence="4 5" key="1">
    <citation type="submission" date="2020-03" db="EMBL/GenBank/DDBJ databases">
        <title>Leucobacter sp. nov., isolated from beetles.</title>
        <authorList>
            <person name="Hyun D.-W."/>
            <person name="Bae J.-W."/>
        </authorList>
    </citation>
    <scope>NUCLEOTIDE SEQUENCE [LARGE SCALE GENOMIC DNA]</scope>
    <source>
        <strain evidence="4 5">HDW9A</strain>
    </source>
</reference>
<accession>A0ABX6JY85</accession>
<evidence type="ECO:0000256" key="1">
    <source>
        <dbReference type="ARBA" id="ARBA00022676"/>
    </source>
</evidence>
<keyword evidence="2" id="KW-0808">Transferase</keyword>
<evidence type="ECO:0000259" key="3">
    <source>
        <dbReference type="Pfam" id="PF13579"/>
    </source>
</evidence>
<dbReference type="InterPro" id="IPR028098">
    <property type="entry name" value="Glyco_trans_4-like_N"/>
</dbReference>
<gene>
    <name evidence="4" type="ORF">G7066_13200</name>
</gene>
<dbReference type="Proteomes" id="UP000503441">
    <property type="component" value="Chromosome"/>
</dbReference>
<sequence>MRIMYVCTDADIGGAERLLALLGRHADPRDESCLVVLMQRGTLSDELDAAFDRVVYLDTPPTSRDIFRMVRGLNAQIRDFEPDIVSSHLFHADLVTALASTRAPRTTTVHTHGFGPGDHPLTKLIARAVGALSFRFDAVIPSSDSDDMAQFIRALRMKNVRTPILNGAEIPPAATFDPAARSFLSLARNHPVKGHNVLFGAFADIAEHIPDWRLRAYGPGSFPTIRAW</sequence>
<dbReference type="SUPFAM" id="SSF53756">
    <property type="entry name" value="UDP-Glycosyltransferase/glycogen phosphorylase"/>
    <property type="match status" value="1"/>
</dbReference>